<name>A0A8S5R2E3_9VIRU</name>
<dbReference type="InterPro" id="IPR046781">
    <property type="entry name" value="Phage_ORF5"/>
</dbReference>
<proteinExistence type="predicted"/>
<reference evidence="1" key="1">
    <citation type="journal article" date="2021" name="Proc. Natl. Acad. Sci. U.S.A.">
        <title>A Catalog of Tens of Thousands of Viruses from Human Metagenomes Reveals Hidden Associations with Chronic Diseases.</title>
        <authorList>
            <person name="Tisza M.J."/>
            <person name="Buck C.B."/>
        </authorList>
    </citation>
    <scope>NUCLEOTIDE SEQUENCE</scope>
    <source>
        <strain evidence="1">CtMIi2</strain>
    </source>
</reference>
<dbReference type="Pfam" id="PF20577">
    <property type="entry name" value="Phage_ORF5"/>
    <property type="match status" value="1"/>
</dbReference>
<organism evidence="1">
    <name type="scientific">Microviridae sp. ctMIi2</name>
    <dbReference type="NCBI Taxonomy" id="2824993"/>
    <lineage>
        <taxon>Viruses</taxon>
        <taxon>Monodnaviria</taxon>
        <taxon>Sangervirae</taxon>
        <taxon>Phixviricota</taxon>
        <taxon>Malgrandaviricetes</taxon>
        <taxon>Petitvirales</taxon>
        <taxon>Microviridae</taxon>
    </lineage>
</organism>
<protein>
    <submittedName>
        <fullName evidence="1">DNA binding protein</fullName>
    </submittedName>
</protein>
<dbReference type="EMBL" id="BK057819">
    <property type="protein sequence ID" value="DAE25655.1"/>
    <property type="molecule type" value="Genomic_DNA"/>
</dbReference>
<evidence type="ECO:0000313" key="1">
    <source>
        <dbReference type="EMBL" id="DAE25655.1"/>
    </source>
</evidence>
<accession>A0A8S5R2E3</accession>
<sequence length="113" mass="12912">MTTNAYAVQDIKANRYNNPFFMLSHAEAMRAFQQNCQNPETLWHKYPEDFRLMNIGAFDDETANLTSFKTPIYLCSGLDYVKKTPVLVEPSVTENTLQNGLNDAGKHYIGKDK</sequence>